<dbReference type="EMBL" id="MU005590">
    <property type="protein sequence ID" value="KAF2681668.1"/>
    <property type="molecule type" value="Genomic_DNA"/>
</dbReference>
<gene>
    <name evidence="1" type="ORF">K458DRAFT_420434</name>
</gene>
<keyword evidence="2" id="KW-1185">Reference proteome</keyword>
<proteinExistence type="predicted"/>
<evidence type="ECO:0000313" key="2">
    <source>
        <dbReference type="Proteomes" id="UP000799291"/>
    </source>
</evidence>
<protein>
    <submittedName>
        <fullName evidence="1">Uncharacterized protein</fullName>
    </submittedName>
</protein>
<dbReference type="Proteomes" id="UP000799291">
    <property type="component" value="Unassembled WGS sequence"/>
</dbReference>
<evidence type="ECO:0000313" key="1">
    <source>
        <dbReference type="EMBL" id="KAF2681668.1"/>
    </source>
</evidence>
<reference evidence="1" key="1">
    <citation type="journal article" date="2020" name="Stud. Mycol.">
        <title>101 Dothideomycetes genomes: a test case for predicting lifestyles and emergence of pathogens.</title>
        <authorList>
            <person name="Haridas S."/>
            <person name="Albert R."/>
            <person name="Binder M."/>
            <person name="Bloem J."/>
            <person name="Labutti K."/>
            <person name="Salamov A."/>
            <person name="Andreopoulos B."/>
            <person name="Baker S."/>
            <person name="Barry K."/>
            <person name="Bills G."/>
            <person name="Bluhm B."/>
            <person name="Cannon C."/>
            <person name="Castanera R."/>
            <person name="Culley D."/>
            <person name="Daum C."/>
            <person name="Ezra D."/>
            <person name="Gonzalez J."/>
            <person name="Henrissat B."/>
            <person name="Kuo A."/>
            <person name="Liang C."/>
            <person name="Lipzen A."/>
            <person name="Lutzoni F."/>
            <person name="Magnuson J."/>
            <person name="Mondo S."/>
            <person name="Nolan M."/>
            <person name="Ohm R."/>
            <person name="Pangilinan J."/>
            <person name="Park H.-J."/>
            <person name="Ramirez L."/>
            <person name="Alfaro M."/>
            <person name="Sun H."/>
            <person name="Tritt A."/>
            <person name="Yoshinaga Y."/>
            <person name="Zwiers L.-H."/>
            <person name="Turgeon B."/>
            <person name="Goodwin S."/>
            <person name="Spatafora J."/>
            <person name="Crous P."/>
            <person name="Grigoriev I."/>
        </authorList>
    </citation>
    <scope>NUCLEOTIDE SEQUENCE</scope>
    <source>
        <strain evidence="1">CBS 122367</strain>
    </source>
</reference>
<sequence>MSQRQTTEPIDDTKGSVLVLIFLLVHGAHGAILPRISHAVCPIRKSTASTALPTDHLAP</sequence>
<accession>A0A6G1IU86</accession>
<name>A0A6G1IU86_9PLEO</name>
<dbReference type="AlphaFoldDB" id="A0A6G1IU86"/>
<organism evidence="1 2">
    <name type="scientific">Lentithecium fluviatile CBS 122367</name>
    <dbReference type="NCBI Taxonomy" id="1168545"/>
    <lineage>
        <taxon>Eukaryota</taxon>
        <taxon>Fungi</taxon>
        <taxon>Dikarya</taxon>
        <taxon>Ascomycota</taxon>
        <taxon>Pezizomycotina</taxon>
        <taxon>Dothideomycetes</taxon>
        <taxon>Pleosporomycetidae</taxon>
        <taxon>Pleosporales</taxon>
        <taxon>Massarineae</taxon>
        <taxon>Lentitheciaceae</taxon>
        <taxon>Lentithecium</taxon>
    </lineage>
</organism>